<accession>A0A7W9ZRJ6</accession>
<organism evidence="1 2">
    <name type="scientific">Rhizobium leguminosarum</name>
    <dbReference type="NCBI Taxonomy" id="384"/>
    <lineage>
        <taxon>Bacteria</taxon>
        <taxon>Pseudomonadati</taxon>
        <taxon>Pseudomonadota</taxon>
        <taxon>Alphaproteobacteria</taxon>
        <taxon>Hyphomicrobiales</taxon>
        <taxon>Rhizobiaceae</taxon>
        <taxon>Rhizobium/Agrobacterium group</taxon>
        <taxon>Rhizobium</taxon>
    </lineage>
</organism>
<dbReference type="Proteomes" id="UP000517187">
    <property type="component" value="Unassembled WGS sequence"/>
</dbReference>
<protein>
    <submittedName>
        <fullName evidence="1">Uncharacterized protein</fullName>
    </submittedName>
</protein>
<dbReference type="AlphaFoldDB" id="A0A7W9ZRJ6"/>
<evidence type="ECO:0000313" key="2">
    <source>
        <dbReference type="Proteomes" id="UP000517187"/>
    </source>
</evidence>
<reference evidence="1 2" key="1">
    <citation type="submission" date="2020-08" db="EMBL/GenBank/DDBJ databases">
        <title>Genomic Encyclopedia of Type Strains, Phase IV (KMG-V): Genome sequencing to study the core and pangenomes of soil and plant-associated prokaryotes.</title>
        <authorList>
            <person name="Whitman W."/>
        </authorList>
    </citation>
    <scope>NUCLEOTIDE SEQUENCE [LARGE SCALE GENOMIC DNA]</scope>
    <source>
        <strain evidence="1 2">SEMIA 4011</strain>
    </source>
</reference>
<sequence>MMTTIRNDSGSLDLAIEGKARPRHIEHLCNVTHSRHGVTDF</sequence>
<dbReference type="EMBL" id="JACIIJ010000002">
    <property type="protein sequence ID" value="MBB6220189.1"/>
    <property type="molecule type" value="Genomic_DNA"/>
</dbReference>
<comment type="caution">
    <text evidence="1">The sequence shown here is derived from an EMBL/GenBank/DDBJ whole genome shotgun (WGS) entry which is preliminary data.</text>
</comment>
<evidence type="ECO:0000313" key="1">
    <source>
        <dbReference type="EMBL" id="MBB6220189.1"/>
    </source>
</evidence>
<proteinExistence type="predicted"/>
<name>A0A7W9ZRJ6_RHILE</name>
<dbReference type="RefSeq" id="WP_281423046.1">
    <property type="nucleotide sequence ID" value="NZ_JACIIJ010000002.1"/>
</dbReference>
<gene>
    <name evidence="1" type="ORF">GGE66_001138</name>
</gene>